<gene>
    <name evidence="2" type="ORF">TIFTF001_013122</name>
</gene>
<proteinExistence type="predicted"/>
<evidence type="ECO:0000313" key="2">
    <source>
        <dbReference type="EMBL" id="GMN43908.1"/>
    </source>
</evidence>
<reference evidence="2" key="1">
    <citation type="submission" date="2023-07" db="EMBL/GenBank/DDBJ databases">
        <title>draft genome sequence of fig (Ficus carica).</title>
        <authorList>
            <person name="Takahashi T."/>
            <person name="Nishimura K."/>
        </authorList>
    </citation>
    <scope>NUCLEOTIDE SEQUENCE</scope>
</reference>
<comment type="caution">
    <text evidence="2">The sequence shown here is derived from an EMBL/GenBank/DDBJ whole genome shotgun (WGS) entry which is preliminary data.</text>
</comment>
<evidence type="ECO:0000313" key="3">
    <source>
        <dbReference type="Proteomes" id="UP001187192"/>
    </source>
</evidence>
<accession>A0AA87ZX42</accession>
<evidence type="ECO:0000256" key="1">
    <source>
        <dbReference type="SAM" id="MobiDB-lite"/>
    </source>
</evidence>
<dbReference type="EMBL" id="BTGU01000017">
    <property type="protein sequence ID" value="GMN43908.1"/>
    <property type="molecule type" value="Genomic_DNA"/>
</dbReference>
<feature type="region of interest" description="Disordered" evidence="1">
    <location>
        <begin position="1"/>
        <end position="95"/>
    </location>
</feature>
<protein>
    <submittedName>
        <fullName evidence="2">Uncharacterized protein</fullName>
    </submittedName>
</protein>
<organism evidence="2 3">
    <name type="scientific">Ficus carica</name>
    <name type="common">Common fig</name>
    <dbReference type="NCBI Taxonomy" id="3494"/>
    <lineage>
        <taxon>Eukaryota</taxon>
        <taxon>Viridiplantae</taxon>
        <taxon>Streptophyta</taxon>
        <taxon>Embryophyta</taxon>
        <taxon>Tracheophyta</taxon>
        <taxon>Spermatophyta</taxon>
        <taxon>Magnoliopsida</taxon>
        <taxon>eudicotyledons</taxon>
        <taxon>Gunneridae</taxon>
        <taxon>Pentapetalae</taxon>
        <taxon>rosids</taxon>
        <taxon>fabids</taxon>
        <taxon>Rosales</taxon>
        <taxon>Moraceae</taxon>
        <taxon>Ficeae</taxon>
        <taxon>Ficus</taxon>
    </lineage>
</organism>
<feature type="compositionally biased region" description="Gly residues" evidence="1">
    <location>
        <begin position="84"/>
        <end position="95"/>
    </location>
</feature>
<name>A0AA87ZX42_FICCA</name>
<dbReference type="AlphaFoldDB" id="A0AA87ZX42"/>
<feature type="compositionally biased region" description="Gly residues" evidence="1">
    <location>
        <begin position="34"/>
        <end position="63"/>
    </location>
</feature>
<sequence length="95" mass="9363">MAISQVGGSTWEGDFTGEGEGGRSSSGDFTLEAQGGGNFAVQRGRGGFRSEGWGDFEGVGGGSSCRMAISRWGPEAGAISPSSKGGGGGGGGWVR</sequence>
<dbReference type="Proteomes" id="UP001187192">
    <property type="component" value="Unassembled WGS sequence"/>
</dbReference>
<keyword evidence="3" id="KW-1185">Reference proteome</keyword>